<evidence type="ECO:0000259" key="3">
    <source>
        <dbReference type="Pfam" id="PF20160"/>
    </source>
</evidence>
<keyword evidence="1" id="KW-0433">Leucine-rich repeat</keyword>
<sequence>MGHQETVPVNGIFLDMLKLDIELYLSPGAFLEMYKFKLLKIYNSYFVDKSKIYFPQGLQFLPDALRYFHWDGYRFKLLPSNFLPRNLVECHMRNSQVKQLWSGVQLLICIVSSKTKWKQYGELIYKYQASFSPISPRLNRMQETLNLLPERPPFLELLEADDCISLETVSSSRTELTQGWSRYNLPREEFKYCNCLKLDQTARTNVMADAQLRILHLCIYGFYARASISICHSGNQIPERFNYQAVGSLIKIKLPRGWYNSSFLGFAVSAFVGFLVDFHFFCNLEFQCESHFKTSDGESYKCVCTLTSHWTVQTTYFSVMIAISVLIL</sequence>
<reference evidence="4" key="1">
    <citation type="submission" date="2022-04" db="UniProtKB">
        <authorList>
            <consortium name="RefSeq"/>
        </authorList>
    </citation>
    <scope>IDENTIFICATION</scope>
    <source>
        <tissue evidence="4">In vitro plantlets</tissue>
    </source>
</reference>
<name>A0A6P6FWM1_ZIZJJ</name>
<accession>A0A6P6FWM1</accession>
<dbReference type="Pfam" id="PF20160">
    <property type="entry name" value="C-JID"/>
    <property type="match status" value="1"/>
</dbReference>
<protein>
    <submittedName>
        <fullName evidence="4">putative disease resistance protein At4g11170 isoform X1</fullName>
    </submittedName>
</protein>
<dbReference type="InterPro" id="IPR045344">
    <property type="entry name" value="C-JID"/>
</dbReference>
<keyword evidence="2" id="KW-0677">Repeat</keyword>
<dbReference type="GO" id="GO:0006952">
    <property type="term" value="P:defense response"/>
    <property type="evidence" value="ECO:0007669"/>
    <property type="project" value="InterPro"/>
</dbReference>
<dbReference type="InterPro" id="IPR011713">
    <property type="entry name" value="Leu-rich_rpt_3"/>
</dbReference>
<dbReference type="PANTHER" id="PTHR11017">
    <property type="entry name" value="LEUCINE-RICH REPEAT-CONTAINING PROTEIN"/>
    <property type="match status" value="1"/>
</dbReference>
<gene>
    <name evidence="4" type="primary">LOC107412511</name>
</gene>
<evidence type="ECO:0000313" key="4">
    <source>
        <dbReference type="RefSeq" id="XP_015875772.1"/>
    </source>
</evidence>
<proteinExistence type="predicted"/>
<dbReference type="InterPro" id="IPR044974">
    <property type="entry name" value="Disease_R_plants"/>
</dbReference>
<dbReference type="RefSeq" id="XP_015875772.1">
    <property type="nucleotide sequence ID" value="XM_016020286.2"/>
</dbReference>
<evidence type="ECO:0000256" key="2">
    <source>
        <dbReference type="ARBA" id="ARBA00022737"/>
    </source>
</evidence>
<evidence type="ECO:0000256" key="1">
    <source>
        <dbReference type="ARBA" id="ARBA00022614"/>
    </source>
</evidence>
<organism evidence="4">
    <name type="scientific">Ziziphus jujuba</name>
    <name type="common">Chinese jujube</name>
    <name type="synonym">Ziziphus sativa</name>
    <dbReference type="NCBI Taxonomy" id="326968"/>
    <lineage>
        <taxon>Eukaryota</taxon>
        <taxon>Viridiplantae</taxon>
        <taxon>Streptophyta</taxon>
        <taxon>Embryophyta</taxon>
        <taxon>Tracheophyta</taxon>
        <taxon>Spermatophyta</taxon>
        <taxon>Magnoliopsida</taxon>
        <taxon>eudicotyledons</taxon>
        <taxon>Gunneridae</taxon>
        <taxon>Pentapetalae</taxon>
        <taxon>rosids</taxon>
        <taxon>fabids</taxon>
        <taxon>Rosales</taxon>
        <taxon>Rhamnaceae</taxon>
        <taxon>Paliureae</taxon>
        <taxon>Ziziphus</taxon>
    </lineage>
</organism>
<dbReference type="Pfam" id="PF07725">
    <property type="entry name" value="LRR_3"/>
    <property type="match status" value="1"/>
</dbReference>
<feature type="domain" description="C-JID" evidence="3">
    <location>
        <begin position="233"/>
        <end position="302"/>
    </location>
</feature>
<dbReference type="PANTHER" id="PTHR11017:SF573">
    <property type="entry name" value="ADP-RIBOSYL CYCLASE_CYCLIC ADP-RIBOSE HYDROLASE"/>
    <property type="match status" value="1"/>
</dbReference>
<dbReference type="AlphaFoldDB" id="A0A6P6FWM1"/>